<protein>
    <submittedName>
        <fullName evidence="2">Uncharacterized protein</fullName>
    </submittedName>
</protein>
<reference evidence="2 3" key="1">
    <citation type="submission" date="2023-03" db="EMBL/GenBank/DDBJ databases">
        <title>Isolation and description of six Streptomyces strains from soil environments, able to metabolize different microbial glucans.</title>
        <authorList>
            <person name="Widen T."/>
            <person name="Larsbrink J."/>
        </authorList>
    </citation>
    <scope>NUCLEOTIDE SEQUENCE [LARGE SCALE GENOMIC DNA]</scope>
    <source>
        <strain evidence="2 3">Mut1</strain>
    </source>
</reference>
<name>A0ABY9HQR2_9ACTN</name>
<dbReference type="InterPro" id="IPR053847">
    <property type="entry name" value="DUF6928"/>
</dbReference>
<dbReference type="RefSeq" id="WP_306058602.1">
    <property type="nucleotide sequence ID" value="NZ_CP120997.1"/>
</dbReference>
<proteinExistence type="predicted"/>
<organism evidence="2 3">
    <name type="scientific">Streptomyces castrisilvae</name>
    <dbReference type="NCBI Taxonomy" id="3033811"/>
    <lineage>
        <taxon>Bacteria</taxon>
        <taxon>Bacillati</taxon>
        <taxon>Actinomycetota</taxon>
        <taxon>Actinomycetes</taxon>
        <taxon>Kitasatosporales</taxon>
        <taxon>Streptomycetaceae</taxon>
        <taxon>Streptomyces</taxon>
    </lineage>
</organism>
<dbReference type="Proteomes" id="UP001239522">
    <property type="component" value="Chromosome"/>
</dbReference>
<keyword evidence="3" id="KW-1185">Reference proteome</keyword>
<sequence>MGAKTALLAYADGDVVPALKAAGEPQAERTAELVARLFPGRRTELTQGGVLGESTYPPEGITYAAGFPGVDLVCDRRLMFDRPSELPAHLLEAAAGRRVIAHAMHSVSDWLAFAVWEEGRLRRSLSLSPDGGIAENIGDPFPFEAPYWAGERPVETDPEWDEEPYPLPFHPLELGNEALRALFGFPLEGRPSPEGVDPDEIPLLGFGLTDRGPSGRAH</sequence>
<dbReference type="Pfam" id="PF21997">
    <property type="entry name" value="DUF6928"/>
    <property type="match status" value="1"/>
</dbReference>
<dbReference type="EMBL" id="CP120997">
    <property type="protein sequence ID" value="WLQ36893.1"/>
    <property type="molecule type" value="Genomic_DNA"/>
</dbReference>
<gene>
    <name evidence="2" type="ORF">P8A18_27205</name>
</gene>
<feature type="region of interest" description="Disordered" evidence="1">
    <location>
        <begin position="194"/>
        <end position="218"/>
    </location>
</feature>
<evidence type="ECO:0000256" key="1">
    <source>
        <dbReference type="SAM" id="MobiDB-lite"/>
    </source>
</evidence>
<accession>A0ABY9HQR2</accession>
<evidence type="ECO:0000313" key="2">
    <source>
        <dbReference type="EMBL" id="WLQ36893.1"/>
    </source>
</evidence>
<evidence type="ECO:0000313" key="3">
    <source>
        <dbReference type="Proteomes" id="UP001239522"/>
    </source>
</evidence>